<dbReference type="GO" id="GO:0016567">
    <property type="term" value="P:protein ubiquitination"/>
    <property type="evidence" value="ECO:0007669"/>
    <property type="project" value="InterPro"/>
</dbReference>
<evidence type="ECO:0000256" key="8">
    <source>
        <dbReference type="ARBA" id="ARBA00022786"/>
    </source>
</evidence>
<evidence type="ECO:0000313" key="18">
    <source>
        <dbReference type="Proteomes" id="UP001367676"/>
    </source>
</evidence>
<keyword evidence="10" id="KW-0862">Zinc</keyword>
<evidence type="ECO:0000256" key="3">
    <source>
        <dbReference type="ARBA" id="ARBA00012483"/>
    </source>
</evidence>
<keyword evidence="18" id="KW-1185">Reference proteome</keyword>
<evidence type="ECO:0000256" key="9">
    <source>
        <dbReference type="ARBA" id="ARBA00022787"/>
    </source>
</evidence>
<evidence type="ECO:0000256" key="1">
    <source>
        <dbReference type="ARBA" id="ARBA00000900"/>
    </source>
</evidence>
<dbReference type="InterPro" id="IPR051652">
    <property type="entry name" value="MDM2_MDM4_MUL1"/>
</dbReference>
<evidence type="ECO:0000256" key="12">
    <source>
        <dbReference type="ARBA" id="ARBA00023128"/>
    </source>
</evidence>
<protein>
    <recommendedName>
        <fullName evidence="3">RING-type E3 ubiquitin transferase</fullName>
        <ecNumber evidence="3">2.3.2.27</ecNumber>
    </recommendedName>
</protein>
<keyword evidence="11 15" id="KW-1133">Transmembrane helix</keyword>
<keyword evidence="8" id="KW-0833">Ubl conjugation pathway</keyword>
<comment type="caution">
    <text evidence="17">The sequence shown here is derived from an EMBL/GenBank/DDBJ whole genome shotgun (WGS) entry which is preliminary data.</text>
</comment>
<feature type="domain" description="RING-type" evidence="16">
    <location>
        <begin position="288"/>
        <end position="325"/>
    </location>
</feature>
<name>A0AAN9TKK2_9HEMI</name>
<feature type="transmembrane region" description="Helical" evidence="15">
    <location>
        <begin position="6"/>
        <end position="31"/>
    </location>
</feature>
<dbReference type="GO" id="GO:0061630">
    <property type="term" value="F:ubiquitin protein ligase activity"/>
    <property type="evidence" value="ECO:0007669"/>
    <property type="project" value="UniProtKB-EC"/>
</dbReference>
<comment type="subcellular location">
    <subcellularLocation>
        <location evidence="2">Mitochondrion outer membrane</location>
        <topology evidence="2">Multi-pass membrane protein</topology>
    </subcellularLocation>
</comment>
<keyword evidence="12" id="KW-0496">Mitochondrion</keyword>
<dbReference type="GO" id="GO:0005741">
    <property type="term" value="C:mitochondrial outer membrane"/>
    <property type="evidence" value="ECO:0007669"/>
    <property type="project" value="UniProtKB-SubCell"/>
</dbReference>
<dbReference type="PANTHER" id="PTHR12183:SF32">
    <property type="entry name" value="MITOCHONDRIAL E3 UBIQUITIN PROTEIN LIGASE 1"/>
    <property type="match status" value="1"/>
</dbReference>
<dbReference type="Gene3D" id="3.30.40.10">
    <property type="entry name" value="Zinc/RING finger domain, C3HC4 (zinc finger)"/>
    <property type="match status" value="1"/>
</dbReference>
<dbReference type="Proteomes" id="UP001367676">
    <property type="component" value="Unassembled WGS sequence"/>
</dbReference>
<dbReference type="InterPro" id="IPR022170">
    <property type="entry name" value="MUL1-like"/>
</dbReference>
<dbReference type="InterPro" id="IPR013083">
    <property type="entry name" value="Znf_RING/FYVE/PHD"/>
</dbReference>
<dbReference type="Pfam" id="PF12483">
    <property type="entry name" value="GIDE"/>
    <property type="match status" value="1"/>
</dbReference>
<keyword evidence="7 14" id="KW-0863">Zinc-finger</keyword>
<keyword evidence="5 15" id="KW-0812">Transmembrane</keyword>
<evidence type="ECO:0000256" key="13">
    <source>
        <dbReference type="ARBA" id="ARBA00023136"/>
    </source>
</evidence>
<sequence length="337" mass="38545">MDNDQYTQFVLELALALDGFLTLCASVQYIAARRLYKSFTKALNNGINSVSLESNEEPSYCVVRGHVKGLAPLIKSLSKPNEKGVIQNLTIKEHATRRLNGIWENQKNLLDSQFNAVPFEIRDDKFRVIVKSCSEAHYLHLPVIEDHFEPSDSNILGLLFGIHHKGFQFTEYLLRENDVVTGFGEIVVGANQKLELIPPKNGLKYILTTTDPETLAIKLKSDRDFYRITASILGFIGLTIAGVLFYQWWKRKQILLRRERLLEMATRARLERQRTQPRNQLSEDSFTCIVCLNQPREVILLPCGHISMCYDCAYQCNDRPCPVCREPVASINLIYFS</sequence>
<dbReference type="SMART" id="SM00184">
    <property type="entry name" value="RING"/>
    <property type="match status" value="1"/>
</dbReference>
<feature type="transmembrane region" description="Helical" evidence="15">
    <location>
        <begin position="225"/>
        <end position="249"/>
    </location>
</feature>
<accession>A0AAN9TKK2</accession>
<evidence type="ECO:0000259" key="16">
    <source>
        <dbReference type="PROSITE" id="PS50089"/>
    </source>
</evidence>
<keyword evidence="4" id="KW-0808">Transferase</keyword>
<reference evidence="17 18" key="1">
    <citation type="submission" date="2024-03" db="EMBL/GenBank/DDBJ databases">
        <title>Adaptation during the transition from Ophiocordyceps entomopathogen to insect associate is accompanied by gene loss and intensified selection.</title>
        <authorList>
            <person name="Ward C.M."/>
            <person name="Onetto C.A."/>
            <person name="Borneman A.R."/>
        </authorList>
    </citation>
    <scope>NUCLEOTIDE SEQUENCE [LARGE SCALE GENOMIC DNA]</scope>
    <source>
        <strain evidence="17">AWRI1</strain>
        <tissue evidence="17">Single Adult Female</tissue>
    </source>
</reference>
<evidence type="ECO:0000256" key="15">
    <source>
        <dbReference type="SAM" id="Phobius"/>
    </source>
</evidence>
<evidence type="ECO:0000256" key="5">
    <source>
        <dbReference type="ARBA" id="ARBA00022692"/>
    </source>
</evidence>
<keyword evidence="6" id="KW-0479">Metal-binding</keyword>
<evidence type="ECO:0000256" key="6">
    <source>
        <dbReference type="ARBA" id="ARBA00022723"/>
    </source>
</evidence>
<evidence type="ECO:0000313" key="17">
    <source>
        <dbReference type="EMBL" id="KAK7590879.1"/>
    </source>
</evidence>
<dbReference type="PROSITE" id="PS50089">
    <property type="entry name" value="ZF_RING_2"/>
    <property type="match status" value="1"/>
</dbReference>
<dbReference type="AlphaFoldDB" id="A0AAN9TKK2"/>
<evidence type="ECO:0000256" key="14">
    <source>
        <dbReference type="PROSITE-ProRule" id="PRU00175"/>
    </source>
</evidence>
<dbReference type="Pfam" id="PF13920">
    <property type="entry name" value="zf-C3HC4_3"/>
    <property type="match status" value="1"/>
</dbReference>
<organism evidence="17 18">
    <name type="scientific">Parthenolecanium corni</name>
    <dbReference type="NCBI Taxonomy" id="536013"/>
    <lineage>
        <taxon>Eukaryota</taxon>
        <taxon>Metazoa</taxon>
        <taxon>Ecdysozoa</taxon>
        <taxon>Arthropoda</taxon>
        <taxon>Hexapoda</taxon>
        <taxon>Insecta</taxon>
        <taxon>Pterygota</taxon>
        <taxon>Neoptera</taxon>
        <taxon>Paraneoptera</taxon>
        <taxon>Hemiptera</taxon>
        <taxon>Sternorrhyncha</taxon>
        <taxon>Coccoidea</taxon>
        <taxon>Coccidae</taxon>
        <taxon>Parthenolecanium</taxon>
    </lineage>
</organism>
<evidence type="ECO:0000256" key="2">
    <source>
        <dbReference type="ARBA" id="ARBA00004374"/>
    </source>
</evidence>
<evidence type="ECO:0000256" key="7">
    <source>
        <dbReference type="ARBA" id="ARBA00022771"/>
    </source>
</evidence>
<evidence type="ECO:0000256" key="11">
    <source>
        <dbReference type="ARBA" id="ARBA00022989"/>
    </source>
</evidence>
<dbReference type="EC" id="2.3.2.27" evidence="3"/>
<gene>
    <name evidence="17" type="ORF">V9T40_002492</name>
</gene>
<evidence type="ECO:0000256" key="4">
    <source>
        <dbReference type="ARBA" id="ARBA00022679"/>
    </source>
</evidence>
<proteinExistence type="predicted"/>
<dbReference type="PANTHER" id="PTHR12183">
    <property type="entry name" value="MITOCHONDRIAL UBIQUITIN LIGASE ACTIVATOR OF NFKB 1"/>
    <property type="match status" value="1"/>
</dbReference>
<dbReference type="InterPro" id="IPR001841">
    <property type="entry name" value="Znf_RING"/>
</dbReference>
<keyword evidence="13 15" id="KW-0472">Membrane</keyword>
<dbReference type="GO" id="GO:0008270">
    <property type="term" value="F:zinc ion binding"/>
    <property type="evidence" value="ECO:0007669"/>
    <property type="project" value="UniProtKB-KW"/>
</dbReference>
<dbReference type="EMBL" id="JBBCAQ010000022">
    <property type="protein sequence ID" value="KAK7590879.1"/>
    <property type="molecule type" value="Genomic_DNA"/>
</dbReference>
<keyword evidence="9" id="KW-1000">Mitochondrion outer membrane</keyword>
<evidence type="ECO:0000256" key="10">
    <source>
        <dbReference type="ARBA" id="ARBA00022833"/>
    </source>
</evidence>
<comment type="catalytic activity">
    <reaction evidence="1">
        <text>S-ubiquitinyl-[E2 ubiquitin-conjugating enzyme]-L-cysteine + [acceptor protein]-L-lysine = [E2 ubiquitin-conjugating enzyme]-L-cysteine + N(6)-ubiquitinyl-[acceptor protein]-L-lysine.</text>
        <dbReference type="EC" id="2.3.2.27"/>
    </reaction>
</comment>
<dbReference type="SUPFAM" id="SSF57850">
    <property type="entry name" value="RING/U-box"/>
    <property type="match status" value="1"/>
</dbReference>